<feature type="repeat" description="PPR" evidence="7">
    <location>
        <begin position="188"/>
        <end position="222"/>
    </location>
</feature>
<feature type="coiled-coil region" evidence="8">
    <location>
        <begin position="1235"/>
        <end position="1290"/>
    </location>
</feature>
<evidence type="ECO:0000256" key="5">
    <source>
        <dbReference type="ARBA" id="ARBA00022989"/>
    </source>
</evidence>
<feature type="repeat" description="PPR" evidence="7">
    <location>
        <begin position="76"/>
        <end position="111"/>
    </location>
</feature>
<protein>
    <recommendedName>
        <fullName evidence="10">GTD-binding domain-containing protein</fullName>
    </recommendedName>
</protein>
<evidence type="ECO:0000259" key="10">
    <source>
        <dbReference type="PROSITE" id="PS51775"/>
    </source>
</evidence>
<feature type="region of interest" description="Disordered" evidence="9">
    <location>
        <begin position="1331"/>
        <end position="1359"/>
    </location>
</feature>
<dbReference type="InterPro" id="IPR046960">
    <property type="entry name" value="PPR_At4g14850-like_plant"/>
</dbReference>
<dbReference type="PROSITE" id="PS51375">
    <property type="entry name" value="PPR"/>
    <property type="match status" value="7"/>
</dbReference>
<comment type="subcellular location">
    <subcellularLocation>
        <location evidence="1">Membrane</location>
    </subcellularLocation>
</comment>
<dbReference type="Proteomes" id="UP000824890">
    <property type="component" value="Unassembled WGS sequence"/>
</dbReference>
<dbReference type="NCBIfam" id="TIGR00756">
    <property type="entry name" value="PPR"/>
    <property type="match status" value="4"/>
</dbReference>
<accession>A0ABQ7ZYC1</accession>
<dbReference type="InterPro" id="IPR002885">
    <property type="entry name" value="PPR_rpt"/>
</dbReference>
<dbReference type="Gene3D" id="1.25.40.10">
    <property type="entry name" value="Tetratricopeptide repeat domain"/>
    <property type="match status" value="7"/>
</dbReference>
<evidence type="ECO:0000256" key="7">
    <source>
        <dbReference type="PROSITE-ProRule" id="PRU00708"/>
    </source>
</evidence>
<feature type="domain" description="GTD-binding" evidence="10">
    <location>
        <begin position="1226"/>
        <end position="1324"/>
    </location>
</feature>
<reference evidence="11 12" key="1">
    <citation type="submission" date="2021-05" db="EMBL/GenBank/DDBJ databases">
        <title>Genome Assembly of Synthetic Allotetraploid Brassica napus Reveals Homoeologous Exchanges between Subgenomes.</title>
        <authorList>
            <person name="Davis J.T."/>
        </authorList>
    </citation>
    <scope>NUCLEOTIDE SEQUENCE [LARGE SCALE GENOMIC DNA]</scope>
    <source>
        <strain evidence="12">cv. Da-Ae</strain>
        <tissue evidence="11">Seedling</tissue>
    </source>
</reference>
<name>A0ABQ7ZYC1_BRANA</name>
<evidence type="ECO:0000256" key="9">
    <source>
        <dbReference type="SAM" id="MobiDB-lite"/>
    </source>
</evidence>
<keyword evidence="4" id="KW-0677">Repeat</keyword>
<evidence type="ECO:0000313" key="11">
    <source>
        <dbReference type="EMBL" id="KAH0885260.1"/>
    </source>
</evidence>
<evidence type="ECO:0000256" key="6">
    <source>
        <dbReference type="ARBA" id="ARBA00023136"/>
    </source>
</evidence>
<gene>
    <name evidence="11" type="ORF">HID58_061356</name>
</gene>
<evidence type="ECO:0000313" key="12">
    <source>
        <dbReference type="Proteomes" id="UP000824890"/>
    </source>
</evidence>
<keyword evidence="6" id="KW-0472">Membrane</keyword>
<dbReference type="Pfam" id="PF20431">
    <property type="entry name" value="E_motif"/>
    <property type="match status" value="1"/>
</dbReference>
<feature type="repeat" description="PPR" evidence="7">
    <location>
        <begin position="592"/>
        <end position="626"/>
    </location>
</feature>
<feature type="compositionally biased region" description="Low complexity" evidence="9">
    <location>
        <begin position="1345"/>
        <end position="1354"/>
    </location>
</feature>
<keyword evidence="12" id="KW-1185">Reference proteome</keyword>
<dbReference type="InterPro" id="IPR046849">
    <property type="entry name" value="E2_motif"/>
</dbReference>
<dbReference type="Pfam" id="PF20430">
    <property type="entry name" value="Eplus_motif"/>
    <property type="match status" value="1"/>
</dbReference>
<dbReference type="Pfam" id="PF04576">
    <property type="entry name" value="Zein-binding"/>
    <property type="match status" value="1"/>
</dbReference>
<dbReference type="Pfam" id="PF14432">
    <property type="entry name" value="DYW_deaminase"/>
    <property type="match status" value="1"/>
</dbReference>
<evidence type="ECO:0000256" key="3">
    <source>
        <dbReference type="ARBA" id="ARBA00022692"/>
    </source>
</evidence>
<dbReference type="InterPro" id="IPR007656">
    <property type="entry name" value="GTD-bd"/>
</dbReference>
<dbReference type="PROSITE" id="PS51775">
    <property type="entry name" value="GTD_BINDING"/>
    <property type="match status" value="1"/>
</dbReference>
<dbReference type="Pfam" id="PF13812">
    <property type="entry name" value="PPR_3"/>
    <property type="match status" value="1"/>
</dbReference>
<dbReference type="InterPro" id="IPR046848">
    <property type="entry name" value="E_motif"/>
</dbReference>
<evidence type="ECO:0000256" key="2">
    <source>
        <dbReference type="ARBA" id="ARBA00006643"/>
    </source>
</evidence>
<sequence length="1577" mass="176296">MFLRSVSSSYILLLQTVPRHKLNTRYVLPTLCEIRRKTPVSGFRTSCAAVSVSLYEEEPFHEKETDSVESRGIRPNHQTFTWLLEGCLKRNGSLDEGRKLHGQILKLGLVSRMVNENVTPDEGTFAGIFEACRVGNVAFDIVEQIHARMIYQGLGNSTVVCNPLIDLCSRNGFVDLARKVFDGLRMKDHSSWVAMISGLSKNECEEDAIRLFCDMYILGIMPTPYALSSVLSACKKIQSFETGLQLHGLVLKLGFASDTYVCNALVSLYFYLGNLISAEHIFSNMSHRDAVTYNTLINGLSQCGYGEKAIELFKRMKLDGLEPDCNTLASLVIACSADETLSGGQQLHAYTTKLGFASDEKIEGALLNLYAKCSDIETALDYFLETEVENVVLWNVMLVAYGLLDDLRNSFRIFRQMQMEEIVPNQYTYPSILKTCIRLGDLELGEQIHCQIVKTSFQLNAYVCSVLIDMYSKLGKLDTARDILVRFAGKDVVSWTTMIAGYTQYNFNDKALATFRQMLDLGIRSDEVGFTNAISACAGLQSLKEGQQIHAQSCVSGFSFDLPLQNALVTLYSRCGKVEEAYLAFEQTEAGDNIAWNALVSGFQQSGNNEEALRVFARMKREGIDSNNFTFGSAVKAASETANMKQGKQVHAVITKTGYDSETEVCNALISMYAKCGSISDAKKQFLEASTRNEVSWNAIINAYSKHGFGSEALDVFDQMIRSNVRPNHVTFVGVLSACSHIGLVEKGIEYFESMNTKYGLAPKPEHYVCVVDMLTRAGLLTRAKEFIEEMPIDPDALVWRTLLSACVVHKNLEIGEFAARHLVELEPEDSATYVLLSNLYAVCKKWDARDQTRQKMKEKGVKKEPGQSWIEVRNTIHPFYVGDQNHPLADEIHEYFRDLTRRASEIGEKLAISYGLLSLPSTMPVNVMKNLRVCNDCHDWIKFVSKVSNREIIVRDAYRLLIYRVASVSLENDCKLGEKKMRCHEVKSWTFSGLVAAFLDLSVAFSLLCASSLVYLTSKLLGVFGLNLPCPCDGLFSDPPHKNKCFQETLVNLPVKKISSVQRSVISTTPFDSLPFNEANGGECGGKKRKGERSRHVEFEKEVVFRTPEAENASCFDLLTSQSLKKGTFKVKSKRLSFHRSPYGCQSKHSPQSPASVMEYLNDAEENHPLLVNSKDGGKDLEDVPLKKSVSLCSIGCEDGGAGNKQPERTLSWAGEGTCTSPVDLTQKPIEQVLAEERASRAALALELEKERNAAATAADEALSMILRLQEEKASIEMEARQYQRMIEEKSAFDAEEMSILKEILLRREREKHFLEKEVDTYRQMFLETEQPLPNTPDSKQPTEESQTPQQTTDSFGSEMFTNQMDSRILDYENVDSPKPGEVANDGEMKVNEVDRDPEIVIEQQEGEEGTLFSEPVAEFKKVGEDSGDIDCCVHDIHVVKDEDNKVQLNVPSDHVVRDLKLDRSQSVLGTSYGLPPACPQGRRIVSPNMRRNSMSAVDYERLKIESEVGLLRGRLRAVQKGRDNISFSSKEQSKSVLGDKTSRFWEARRSEPIDSSSPSSTMVKAMSMSLDLHSA</sequence>
<dbReference type="PANTHER" id="PTHR47926">
    <property type="entry name" value="PENTATRICOPEPTIDE REPEAT-CONTAINING PROTEIN"/>
    <property type="match status" value="1"/>
</dbReference>
<keyword evidence="3" id="KW-0812">Transmembrane</keyword>
<evidence type="ECO:0000256" key="4">
    <source>
        <dbReference type="ARBA" id="ARBA00022737"/>
    </source>
</evidence>
<dbReference type="Pfam" id="PF13041">
    <property type="entry name" value="PPR_2"/>
    <property type="match status" value="3"/>
</dbReference>
<keyword evidence="5" id="KW-1133">Transmembrane helix</keyword>
<feature type="repeat" description="PPR" evidence="7">
    <location>
        <begin position="390"/>
        <end position="424"/>
    </location>
</feature>
<dbReference type="InterPro" id="IPR011990">
    <property type="entry name" value="TPR-like_helical_dom_sf"/>
</dbReference>
<dbReference type="Pfam" id="PF01535">
    <property type="entry name" value="PPR"/>
    <property type="match status" value="6"/>
</dbReference>
<evidence type="ECO:0000256" key="8">
    <source>
        <dbReference type="SAM" id="Coils"/>
    </source>
</evidence>
<evidence type="ECO:0000256" key="1">
    <source>
        <dbReference type="ARBA" id="ARBA00004370"/>
    </source>
</evidence>
<feature type="repeat" description="PPR" evidence="7">
    <location>
        <begin position="491"/>
        <end position="525"/>
    </location>
</feature>
<feature type="region of interest" description="Disordered" evidence="9">
    <location>
        <begin position="1550"/>
        <end position="1577"/>
    </location>
</feature>
<comment type="similarity">
    <text evidence="2">Belongs to the PPR family. PCMP-H subfamily.</text>
</comment>
<comment type="caution">
    <text evidence="11">The sequence shown here is derived from an EMBL/GenBank/DDBJ whole genome shotgun (WGS) entry which is preliminary data.</text>
</comment>
<feature type="repeat" description="PPR" evidence="7">
    <location>
        <begin position="693"/>
        <end position="727"/>
    </location>
</feature>
<dbReference type="EMBL" id="JAGKQM010000014">
    <property type="protein sequence ID" value="KAH0885260.1"/>
    <property type="molecule type" value="Genomic_DNA"/>
</dbReference>
<feature type="repeat" description="PPR" evidence="7">
    <location>
        <begin position="289"/>
        <end position="323"/>
    </location>
</feature>
<organism evidence="11 12">
    <name type="scientific">Brassica napus</name>
    <name type="common">Rape</name>
    <dbReference type="NCBI Taxonomy" id="3708"/>
    <lineage>
        <taxon>Eukaryota</taxon>
        <taxon>Viridiplantae</taxon>
        <taxon>Streptophyta</taxon>
        <taxon>Embryophyta</taxon>
        <taxon>Tracheophyta</taxon>
        <taxon>Spermatophyta</taxon>
        <taxon>Magnoliopsida</taxon>
        <taxon>eudicotyledons</taxon>
        <taxon>Gunneridae</taxon>
        <taxon>Pentapetalae</taxon>
        <taxon>rosids</taxon>
        <taxon>malvids</taxon>
        <taxon>Brassicales</taxon>
        <taxon>Brassicaceae</taxon>
        <taxon>Brassiceae</taxon>
        <taxon>Brassica</taxon>
    </lineage>
</organism>
<dbReference type="PANTHER" id="PTHR47926:SF533">
    <property type="entry name" value="DYW DOMAIN-CONTAINING PROTEIN"/>
    <property type="match status" value="1"/>
</dbReference>
<keyword evidence="8" id="KW-0175">Coiled coil</keyword>
<dbReference type="InterPro" id="IPR032867">
    <property type="entry name" value="DYW_dom"/>
</dbReference>
<proteinExistence type="inferred from homology"/>